<protein>
    <submittedName>
        <fullName evidence="1">Uncharacterized protein</fullName>
    </submittedName>
</protein>
<sequence>MKWYRFMSESQTVLGPYVSFCWVKSLSSIRVKKDAPVWVWVLGLGFVSSSKARVWVSAWLGLESWSEVCSGSNLGLVPSKLGCGLVGPGLWVQSRVLKFCGFISFEFCLVSAHSHSISHQVRSLGLGAVTRLLGLILVSGLNLGPAYLVLGSAWSQDHVSQGHCREKGLGLCAKSQVPISQEVLSGSQLGCGPVPVSILASISGLAQILSKSSPISGLVLGPGSGLGSSPSPRILLSSQ</sequence>
<name>A0A803PKS1_CANSA</name>
<reference evidence="1" key="2">
    <citation type="submission" date="2021-03" db="UniProtKB">
        <authorList>
            <consortium name="EnsemblPlants"/>
        </authorList>
    </citation>
    <scope>IDENTIFICATION</scope>
</reference>
<proteinExistence type="predicted"/>
<reference evidence="1" key="1">
    <citation type="submission" date="2018-11" db="EMBL/GenBank/DDBJ databases">
        <authorList>
            <person name="Grassa J C."/>
        </authorList>
    </citation>
    <scope>NUCLEOTIDE SEQUENCE [LARGE SCALE GENOMIC DNA]</scope>
</reference>
<dbReference type="AlphaFoldDB" id="A0A803PKS1"/>
<dbReference type="EMBL" id="UZAU01000521">
    <property type="status" value="NOT_ANNOTATED_CDS"/>
    <property type="molecule type" value="Genomic_DNA"/>
</dbReference>
<keyword evidence="2" id="KW-1185">Reference proteome</keyword>
<evidence type="ECO:0000313" key="1">
    <source>
        <dbReference type="EnsemblPlants" id="cds.evm.model.05.1295"/>
    </source>
</evidence>
<dbReference type="Gramene" id="evm.model.05.1295">
    <property type="protein sequence ID" value="cds.evm.model.05.1295"/>
    <property type="gene ID" value="evm.TU.05.1295"/>
</dbReference>
<dbReference type="EnsemblPlants" id="evm.model.05.1295">
    <property type="protein sequence ID" value="cds.evm.model.05.1295"/>
    <property type="gene ID" value="evm.TU.05.1295"/>
</dbReference>
<dbReference type="Proteomes" id="UP000596661">
    <property type="component" value="Chromosome 5"/>
</dbReference>
<accession>A0A803PKS1</accession>
<organism evidence="1 2">
    <name type="scientific">Cannabis sativa</name>
    <name type="common">Hemp</name>
    <name type="synonym">Marijuana</name>
    <dbReference type="NCBI Taxonomy" id="3483"/>
    <lineage>
        <taxon>Eukaryota</taxon>
        <taxon>Viridiplantae</taxon>
        <taxon>Streptophyta</taxon>
        <taxon>Embryophyta</taxon>
        <taxon>Tracheophyta</taxon>
        <taxon>Spermatophyta</taxon>
        <taxon>Magnoliopsida</taxon>
        <taxon>eudicotyledons</taxon>
        <taxon>Gunneridae</taxon>
        <taxon>Pentapetalae</taxon>
        <taxon>rosids</taxon>
        <taxon>fabids</taxon>
        <taxon>Rosales</taxon>
        <taxon>Cannabaceae</taxon>
        <taxon>Cannabis</taxon>
    </lineage>
</organism>
<evidence type="ECO:0000313" key="2">
    <source>
        <dbReference type="Proteomes" id="UP000596661"/>
    </source>
</evidence>